<dbReference type="EMBL" id="VIFY01000049">
    <property type="protein sequence ID" value="TQB73136.1"/>
    <property type="molecule type" value="Genomic_DNA"/>
</dbReference>
<keyword evidence="7" id="KW-1185">Reference proteome</keyword>
<comment type="subcellular location">
    <subcellularLocation>
        <location evidence="1">Mitochondrion</location>
    </subcellularLocation>
</comment>
<evidence type="ECO:0008006" key="8">
    <source>
        <dbReference type="Google" id="ProtNLM"/>
    </source>
</evidence>
<dbReference type="AlphaFoldDB" id="A0A507QV08"/>
<name>A0A507QV08_MONPU</name>
<evidence type="ECO:0000256" key="5">
    <source>
        <dbReference type="SAM" id="MobiDB-lite"/>
    </source>
</evidence>
<protein>
    <recommendedName>
        <fullName evidence="8">ATP synthase mitochondrial F1 complex assembly factor 1</fullName>
    </recommendedName>
</protein>
<keyword evidence="3" id="KW-0809">Transit peptide</keyword>
<evidence type="ECO:0000256" key="2">
    <source>
        <dbReference type="ARBA" id="ARBA00009116"/>
    </source>
</evidence>
<organism evidence="6 7">
    <name type="scientific">Monascus purpureus</name>
    <name type="common">Red mold</name>
    <name type="synonym">Monascus anka</name>
    <dbReference type="NCBI Taxonomy" id="5098"/>
    <lineage>
        <taxon>Eukaryota</taxon>
        <taxon>Fungi</taxon>
        <taxon>Dikarya</taxon>
        <taxon>Ascomycota</taxon>
        <taxon>Pezizomycotina</taxon>
        <taxon>Eurotiomycetes</taxon>
        <taxon>Eurotiomycetidae</taxon>
        <taxon>Eurotiales</taxon>
        <taxon>Aspergillaceae</taxon>
        <taxon>Monascus</taxon>
    </lineage>
</organism>
<evidence type="ECO:0000256" key="3">
    <source>
        <dbReference type="ARBA" id="ARBA00022946"/>
    </source>
</evidence>
<feature type="compositionally biased region" description="Low complexity" evidence="5">
    <location>
        <begin position="83"/>
        <end position="99"/>
    </location>
</feature>
<dbReference type="Proteomes" id="UP000319663">
    <property type="component" value="Unassembled WGS sequence"/>
</dbReference>
<dbReference type="PANTHER" id="PTHR13126:SF0">
    <property type="entry name" value="ATP SYNTHASE MITOCHONDRIAL F1 COMPLEX ASSEMBLY FACTOR 1"/>
    <property type="match status" value="1"/>
</dbReference>
<evidence type="ECO:0000313" key="6">
    <source>
        <dbReference type="EMBL" id="TQB73136.1"/>
    </source>
</evidence>
<reference evidence="6 7" key="1">
    <citation type="submission" date="2019-06" db="EMBL/GenBank/DDBJ databases">
        <title>Wine fermentation using esterase from Monascus purpureus.</title>
        <authorList>
            <person name="Geng C."/>
            <person name="Zhang Y."/>
        </authorList>
    </citation>
    <scope>NUCLEOTIDE SEQUENCE [LARGE SCALE GENOMIC DNA]</scope>
    <source>
        <strain evidence="6">HQ1</strain>
    </source>
</reference>
<feature type="compositionally biased region" description="Pro residues" evidence="5">
    <location>
        <begin position="105"/>
        <end position="114"/>
    </location>
</feature>
<dbReference type="STRING" id="5098.A0A507QV08"/>
<sequence length="346" mass="38231">MSSVKSPVIKSLLRGHSLFLRTQQRRWAQVHDVRFLATHHDPSHVLEKYRSKLAQKAKQEGHGSIESLKEAYKDKINDLRQKASTAATPEPSSPSPTTAKATIHHPPPPPPRPQSAPAKSGDGTGIKPLSSYLDVEKVLTLPPKEIEALWRLRHANNPNSICACIPLETYKRIVSAARQHPQFILPLPRQTEVPSTENSESEDASKKTTTATGADIHFLQWAFHPPASRPNSAPPSAQTANTHTSTIIFTHLGAYKLHGSFAEPHTTITHHLDLADEKGLVLMHGQVMPDRGVSTSEASWLVSCVQRFYDFGGQANGRKSELLQSFTKGDTENFKVEDLVEESEKL</sequence>
<dbReference type="PANTHER" id="PTHR13126">
    <property type="entry name" value="CHAPERONE ATP11"/>
    <property type="match status" value="1"/>
</dbReference>
<dbReference type="Pfam" id="PF06644">
    <property type="entry name" value="ATP11"/>
    <property type="match status" value="1"/>
</dbReference>
<feature type="region of interest" description="Disordered" evidence="5">
    <location>
        <begin position="82"/>
        <end position="127"/>
    </location>
</feature>
<comment type="similarity">
    <text evidence="2">Belongs to the ATP11 family.</text>
</comment>
<proteinExistence type="inferred from homology"/>
<gene>
    <name evidence="6" type="ORF">MPDQ_006053</name>
</gene>
<evidence type="ECO:0000256" key="1">
    <source>
        <dbReference type="ARBA" id="ARBA00004173"/>
    </source>
</evidence>
<dbReference type="OrthoDB" id="16535at2759"/>
<dbReference type="GO" id="GO:0005739">
    <property type="term" value="C:mitochondrion"/>
    <property type="evidence" value="ECO:0007669"/>
    <property type="project" value="UniProtKB-SubCell"/>
</dbReference>
<dbReference type="GO" id="GO:0033615">
    <property type="term" value="P:mitochondrial proton-transporting ATP synthase complex assembly"/>
    <property type="evidence" value="ECO:0007669"/>
    <property type="project" value="TreeGrafter"/>
</dbReference>
<evidence type="ECO:0000313" key="7">
    <source>
        <dbReference type="Proteomes" id="UP000319663"/>
    </source>
</evidence>
<feature type="region of interest" description="Disordered" evidence="5">
    <location>
        <begin position="188"/>
        <end position="209"/>
    </location>
</feature>
<dbReference type="InterPro" id="IPR010591">
    <property type="entry name" value="ATP11"/>
</dbReference>
<keyword evidence="4" id="KW-0496">Mitochondrion</keyword>
<evidence type="ECO:0000256" key="4">
    <source>
        <dbReference type="ARBA" id="ARBA00023128"/>
    </source>
</evidence>
<comment type="caution">
    <text evidence="6">The sequence shown here is derived from an EMBL/GenBank/DDBJ whole genome shotgun (WGS) entry which is preliminary data.</text>
</comment>
<accession>A0A507QV08</accession>